<dbReference type="AlphaFoldDB" id="A0A0U5BQU0"/>
<sequence>MHLALAWCLRGRPHQSGRPLRQVSSSGGATYGLSRISPPVCVAPADVRTSLFTAEDAGDASGAAQAIARLAQLDAAAPSSVAIARSMRRSHARRGTSAQAVPWAGAGPCVGERNAG</sequence>
<keyword evidence="3" id="KW-1185">Reference proteome</keyword>
<organism evidence="2 3">
    <name type="scientific">Xanthomonas citri pv. citri</name>
    <dbReference type="NCBI Taxonomy" id="611301"/>
    <lineage>
        <taxon>Bacteria</taxon>
        <taxon>Pseudomonadati</taxon>
        <taxon>Pseudomonadota</taxon>
        <taxon>Gammaproteobacteria</taxon>
        <taxon>Lysobacterales</taxon>
        <taxon>Lysobacteraceae</taxon>
        <taxon>Xanthomonas</taxon>
    </lineage>
</organism>
<gene>
    <name evidence="2" type="ORF">XAC3562_200151</name>
</gene>
<accession>A0A0U5BQU0</accession>
<protein>
    <submittedName>
        <fullName evidence="2">Uncharacterized protein</fullName>
    </submittedName>
</protein>
<proteinExistence type="predicted"/>
<comment type="caution">
    <text evidence="2">The sequence shown here is derived from an EMBL/GenBank/DDBJ whole genome shotgun (WGS) entry which is preliminary data.</text>
</comment>
<evidence type="ECO:0000313" key="2">
    <source>
        <dbReference type="EMBL" id="CEG15539.1"/>
    </source>
</evidence>
<evidence type="ECO:0000313" key="3">
    <source>
        <dbReference type="Proteomes" id="UP000052230"/>
    </source>
</evidence>
<reference evidence="2 3" key="1">
    <citation type="submission" date="2014-09" db="EMBL/GenBank/DDBJ databases">
        <authorList>
            <person name="Regsiter A."/>
        </authorList>
    </citation>
    <scope>NUCLEOTIDE SEQUENCE [LARGE SCALE GENOMIC DNA]</scope>
</reference>
<dbReference type="Proteomes" id="UP000052230">
    <property type="component" value="Unassembled WGS sequence"/>
</dbReference>
<feature type="region of interest" description="Disordered" evidence="1">
    <location>
        <begin position="87"/>
        <end position="116"/>
    </location>
</feature>
<evidence type="ECO:0000256" key="1">
    <source>
        <dbReference type="SAM" id="MobiDB-lite"/>
    </source>
</evidence>
<dbReference type="EMBL" id="CCXZ01000112">
    <property type="protein sequence ID" value="CEG15539.1"/>
    <property type="molecule type" value="Genomic_DNA"/>
</dbReference>
<name>A0A0U5BQU0_XANCI</name>